<dbReference type="RefSeq" id="WP_177099979.1">
    <property type="nucleotide sequence ID" value="NZ_JACAQA010000005.1"/>
</dbReference>
<evidence type="ECO:0000256" key="4">
    <source>
        <dbReference type="SAM" id="Coils"/>
    </source>
</evidence>
<dbReference type="SUPFAM" id="SSF55781">
    <property type="entry name" value="GAF domain-like"/>
    <property type="match status" value="1"/>
</dbReference>
<feature type="region of interest" description="Disordered" evidence="5">
    <location>
        <begin position="1"/>
        <end position="24"/>
    </location>
</feature>
<keyword evidence="3" id="KW-0902">Two-component regulatory system</keyword>
<evidence type="ECO:0000256" key="2">
    <source>
        <dbReference type="ARBA" id="ARBA00022777"/>
    </source>
</evidence>
<dbReference type="PANTHER" id="PTHR24421">
    <property type="entry name" value="NITRATE/NITRITE SENSOR PROTEIN NARX-RELATED"/>
    <property type="match status" value="1"/>
</dbReference>
<dbReference type="Gene3D" id="3.30.450.20">
    <property type="entry name" value="PAS domain"/>
    <property type="match status" value="4"/>
</dbReference>
<dbReference type="Proteomes" id="UP000522864">
    <property type="component" value="Unassembled WGS sequence"/>
</dbReference>
<dbReference type="InterPro" id="IPR011712">
    <property type="entry name" value="Sig_transdc_His_kin_sub3_dim/P"/>
</dbReference>
<proteinExistence type="predicted"/>
<dbReference type="Pfam" id="PF07730">
    <property type="entry name" value="HisKA_3"/>
    <property type="match status" value="1"/>
</dbReference>
<dbReference type="PROSITE" id="PS50112">
    <property type="entry name" value="PAS"/>
    <property type="match status" value="2"/>
</dbReference>
<dbReference type="InterPro" id="IPR035965">
    <property type="entry name" value="PAS-like_dom_sf"/>
</dbReference>
<dbReference type="PROSITE" id="PS50113">
    <property type="entry name" value="PAC"/>
    <property type="match status" value="2"/>
</dbReference>
<dbReference type="InterPro" id="IPR003594">
    <property type="entry name" value="HATPase_dom"/>
</dbReference>
<gene>
    <name evidence="9" type="ORF">HX830_10040</name>
</gene>
<dbReference type="CDD" id="cd00130">
    <property type="entry name" value="PAS"/>
    <property type="match status" value="3"/>
</dbReference>
<dbReference type="SMART" id="SM00091">
    <property type="entry name" value="PAS"/>
    <property type="match status" value="4"/>
</dbReference>
<feature type="coiled-coil region" evidence="4">
    <location>
        <begin position="685"/>
        <end position="719"/>
    </location>
</feature>
<dbReference type="Pfam" id="PF08448">
    <property type="entry name" value="PAS_4"/>
    <property type="match status" value="3"/>
</dbReference>
<dbReference type="GO" id="GO:0016020">
    <property type="term" value="C:membrane"/>
    <property type="evidence" value="ECO:0007669"/>
    <property type="project" value="InterPro"/>
</dbReference>
<dbReference type="PROSITE" id="PS50109">
    <property type="entry name" value="HIS_KIN"/>
    <property type="match status" value="1"/>
</dbReference>
<dbReference type="AlphaFoldDB" id="A0A7Y7WP86"/>
<evidence type="ECO:0000259" key="8">
    <source>
        <dbReference type="PROSITE" id="PS50113"/>
    </source>
</evidence>
<keyword evidence="1" id="KW-0808">Transferase</keyword>
<dbReference type="InterPro" id="IPR001610">
    <property type="entry name" value="PAC"/>
</dbReference>
<feature type="domain" description="PAS" evidence="7">
    <location>
        <begin position="26"/>
        <end position="96"/>
    </location>
</feature>
<evidence type="ECO:0000256" key="5">
    <source>
        <dbReference type="SAM" id="MobiDB-lite"/>
    </source>
</evidence>
<dbReference type="NCBIfam" id="TIGR00229">
    <property type="entry name" value="sensory_box"/>
    <property type="match status" value="4"/>
</dbReference>
<dbReference type="CDD" id="cd16917">
    <property type="entry name" value="HATPase_UhpB-NarQ-NarX-like"/>
    <property type="match status" value="1"/>
</dbReference>
<feature type="domain" description="Histidine kinase" evidence="6">
    <location>
        <begin position="720"/>
        <end position="910"/>
    </location>
</feature>
<comment type="caution">
    <text evidence="9">The sequence shown here is derived from an EMBL/GenBank/DDBJ whole genome shotgun (WGS) entry which is preliminary data.</text>
</comment>
<dbReference type="InterPro" id="IPR036890">
    <property type="entry name" value="HATPase_C_sf"/>
</dbReference>
<dbReference type="InterPro" id="IPR000014">
    <property type="entry name" value="PAS"/>
</dbReference>
<dbReference type="InterPro" id="IPR013656">
    <property type="entry name" value="PAS_4"/>
</dbReference>
<feature type="domain" description="PAS" evidence="7">
    <location>
        <begin position="568"/>
        <end position="639"/>
    </location>
</feature>
<dbReference type="EMBL" id="JACAQA010000005">
    <property type="protein sequence ID" value="NWB85220.1"/>
    <property type="molecule type" value="Genomic_DNA"/>
</dbReference>
<evidence type="ECO:0000259" key="7">
    <source>
        <dbReference type="PROSITE" id="PS50112"/>
    </source>
</evidence>
<name>A0A7Y7WP86_9PSED</name>
<dbReference type="InterPro" id="IPR050482">
    <property type="entry name" value="Sensor_HK_TwoCompSys"/>
</dbReference>
<evidence type="ECO:0000256" key="3">
    <source>
        <dbReference type="ARBA" id="ARBA00023012"/>
    </source>
</evidence>
<dbReference type="GO" id="GO:0000155">
    <property type="term" value="F:phosphorelay sensor kinase activity"/>
    <property type="evidence" value="ECO:0007669"/>
    <property type="project" value="InterPro"/>
</dbReference>
<dbReference type="GO" id="GO:0046983">
    <property type="term" value="F:protein dimerization activity"/>
    <property type="evidence" value="ECO:0007669"/>
    <property type="project" value="InterPro"/>
</dbReference>
<dbReference type="InterPro" id="IPR005467">
    <property type="entry name" value="His_kinase_dom"/>
</dbReference>
<dbReference type="SMART" id="SM00387">
    <property type="entry name" value="HATPase_c"/>
    <property type="match status" value="1"/>
</dbReference>
<evidence type="ECO:0000313" key="10">
    <source>
        <dbReference type="Proteomes" id="UP000522864"/>
    </source>
</evidence>
<feature type="domain" description="PAC" evidence="8">
    <location>
        <begin position="642"/>
        <end position="694"/>
    </location>
</feature>
<accession>A0A7Y7WP86</accession>
<dbReference type="PANTHER" id="PTHR24421:SF59">
    <property type="entry name" value="OXYGEN SENSOR HISTIDINE KINASE NREB"/>
    <property type="match status" value="1"/>
</dbReference>
<reference evidence="9 10" key="1">
    <citation type="submission" date="2020-04" db="EMBL/GenBank/DDBJ databases">
        <title>Molecular characterization of pseudomonads from Agaricus bisporus reveal novel blotch 2 pathogens in Western Europe.</title>
        <authorList>
            <person name="Taparia T."/>
            <person name="Krijger M."/>
            <person name="Haynes E."/>
            <person name="Elpinstone J.G."/>
            <person name="Noble R."/>
            <person name="Van Der Wolf J."/>
        </authorList>
    </citation>
    <scope>NUCLEOTIDE SEQUENCE [LARGE SCALE GENOMIC DNA]</scope>
    <source>
        <strain evidence="9 10">G9001</strain>
    </source>
</reference>
<dbReference type="SUPFAM" id="SSF55785">
    <property type="entry name" value="PYP-like sensor domain (PAS domain)"/>
    <property type="match status" value="4"/>
</dbReference>
<evidence type="ECO:0000256" key="1">
    <source>
        <dbReference type="ARBA" id="ARBA00022679"/>
    </source>
</evidence>
<evidence type="ECO:0000259" key="6">
    <source>
        <dbReference type="PROSITE" id="PS50109"/>
    </source>
</evidence>
<dbReference type="SMART" id="SM00086">
    <property type="entry name" value="PAC"/>
    <property type="match status" value="3"/>
</dbReference>
<dbReference type="Pfam" id="PF08447">
    <property type="entry name" value="PAS_3"/>
    <property type="match status" value="1"/>
</dbReference>
<feature type="domain" description="PAC" evidence="8">
    <location>
        <begin position="100"/>
        <end position="152"/>
    </location>
</feature>
<dbReference type="InterPro" id="IPR013655">
    <property type="entry name" value="PAS_fold_3"/>
</dbReference>
<dbReference type="Pfam" id="PF02518">
    <property type="entry name" value="HATPase_c"/>
    <property type="match status" value="1"/>
</dbReference>
<protein>
    <submittedName>
        <fullName evidence="9">PAS domain S-box protein</fullName>
    </submittedName>
</protein>
<dbReference type="Gene3D" id="1.20.5.1930">
    <property type="match status" value="1"/>
</dbReference>
<dbReference type="Gene3D" id="3.30.565.10">
    <property type="entry name" value="Histidine kinase-like ATPase, C-terminal domain"/>
    <property type="match status" value="1"/>
</dbReference>
<evidence type="ECO:0000313" key="9">
    <source>
        <dbReference type="EMBL" id="NWB85220.1"/>
    </source>
</evidence>
<dbReference type="InterPro" id="IPR000700">
    <property type="entry name" value="PAS-assoc_C"/>
</dbReference>
<organism evidence="9 10">
    <name type="scientific">Pseudomonas gingeri</name>
    <dbReference type="NCBI Taxonomy" id="117681"/>
    <lineage>
        <taxon>Bacteria</taxon>
        <taxon>Pseudomonadati</taxon>
        <taxon>Pseudomonadota</taxon>
        <taxon>Gammaproteobacteria</taxon>
        <taxon>Pseudomonadales</taxon>
        <taxon>Pseudomonadaceae</taxon>
        <taxon>Pseudomonas</taxon>
    </lineage>
</organism>
<dbReference type="SUPFAM" id="SSF55874">
    <property type="entry name" value="ATPase domain of HSP90 chaperone/DNA topoisomerase II/histidine kinase"/>
    <property type="match status" value="1"/>
</dbReference>
<keyword evidence="2" id="KW-0418">Kinase</keyword>
<sequence>MDSAVTAELAPTQGPDKTEGLPLGPAEQDYRLAFDSAGTGLALLRLSGEWIAANPMLCRMLGYTEEELRGTSFQQLTHPDDLQAGRDEIPRLIQGQCSSVTFEKRYLRKDGSALWARLTIGVARNQKGEALYFVSQLEDISEHLALRQALLSNEQKYRSLAQNSPNIILRYNRLGQRIYVNPEFERTRGFPDVPGIERTASQGSHTQPIDEEFRAHLQHTLSTGIPATRLLESKDPYSGHSVAFLCNLTTEHDENAEISGILVMAQNVSSLRQQERAENARSAIFQVMITDGALRTVLPLLSTYLEVLAPDFRNAIAFKTEPDGDNLAPPAVVPQSLQACLVADLNRFPGFFEQRRLIDDLRADATHLSFSAPALLAGYRGCWLEPVVNSAGQTLGVILLFTNGEHPLPEQERKYAQMASHIGSIAWERCSALDNLAQSERRYREVFDHTQDMLCLLSIDANQRLSCLEANPILCQMLARSHGELIGQPPESWLPSEAAQVVDAICQHCIAVGAPIELDAHLPCGKRSLIIHFNLVPIADASGRAHRMVCIARNITDLKEIQRNERARQQEIGTLVENSPDGIARLSPSGKVLFINPALERWLDRPKAGLLHKRLLQILPRNLQSQLLQDALIEAVESGQPLEYEYLLNGRQRLQQVYHISLVPEQDVQGRISTVLAVVRDISKLRVAERRLAALNNQLRQLMSSRESAREEERKLIAQEIHDELGQHLTAIRMGTSLLRFQYGEQVPMLSEQVTRLLQLIDQTVQVVRNISTSLRPSILNMGLVAALEWLTDTFRQQWDIACDLQLPRQPMQLEDAAATAAFRIAQESLTNIARHAQATRVTVSLEKTTSGWSLEITDNGKGFEQRGLSGKTLGLLGMRERGLTLGGTTQISSKIGGGTTVQLKVPDSRTHES</sequence>
<keyword evidence="4" id="KW-0175">Coiled coil</keyword>